<evidence type="ECO:0000313" key="2">
    <source>
        <dbReference type="EMBL" id="KAH7522507.1"/>
    </source>
</evidence>
<dbReference type="AlphaFoldDB" id="A0A978V574"/>
<organism evidence="2 3">
    <name type="scientific">Ziziphus jujuba var. spinosa</name>
    <dbReference type="NCBI Taxonomy" id="714518"/>
    <lineage>
        <taxon>Eukaryota</taxon>
        <taxon>Viridiplantae</taxon>
        <taxon>Streptophyta</taxon>
        <taxon>Embryophyta</taxon>
        <taxon>Tracheophyta</taxon>
        <taxon>Spermatophyta</taxon>
        <taxon>Magnoliopsida</taxon>
        <taxon>eudicotyledons</taxon>
        <taxon>Gunneridae</taxon>
        <taxon>Pentapetalae</taxon>
        <taxon>rosids</taxon>
        <taxon>fabids</taxon>
        <taxon>Rosales</taxon>
        <taxon>Rhamnaceae</taxon>
        <taxon>Paliureae</taxon>
        <taxon>Ziziphus</taxon>
    </lineage>
</organism>
<proteinExistence type="predicted"/>
<sequence>MKRQESLPTSSSHREIPKENMKNLHAKSIGCMAGIIHFVSGNRGRRKFLTFGKKQEKINEVASPKNPNSSPEVKEEGKKEGKNSAATHFRRLSSSDVPRSPTLPAEIRRSNSVNSSENFRTPPALVARLMGLEEAPMSKSQSPAEIRTESAAEKRLKLLGALEKCDKDLKALKKIIDAVRSAERLRSSAITFKSPEGEESRKRCSGGMWSESNNTEQPSPVSVLDELSGSRGTPPLRNSHSKPPLYYNNGDGLHHHQPPMELSFKAASGSGGGLLQHHNQRQHQIIRKKPGEEEEFINPSIIFDRITSETAAQTWKNIKAAANVHEHDHDENGITRAAASPPWSSKAMRESVEEVCRDVAWGERREIGRIGLGLHDHICRDLIEEIVIDMTPPPYHQHHHLNDHQHMSSYHDSQRLLPFEACKRRLCF</sequence>
<name>A0A978V574_ZIZJJ</name>
<feature type="region of interest" description="Disordered" evidence="1">
    <location>
        <begin position="59"/>
        <end position="119"/>
    </location>
</feature>
<feature type="compositionally biased region" description="Polar residues" evidence="1">
    <location>
        <begin position="110"/>
        <end position="119"/>
    </location>
</feature>
<comment type="caution">
    <text evidence="2">The sequence shown here is derived from an EMBL/GenBank/DDBJ whole genome shotgun (WGS) entry which is preliminary data.</text>
</comment>
<dbReference type="PANTHER" id="PTHR37234:SF1">
    <property type="entry name" value="OS03G0319200 PROTEIN"/>
    <property type="match status" value="1"/>
</dbReference>
<protein>
    <recommendedName>
        <fullName evidence="4">DUF3741 domain-containing protein</fullName>
    </recommendedName>
</protein>
<evidence type="ECO:0008006" key="4">
    <source>
        <dbReference type="Google" id="ProtNLM"/>
    </source>
</evidence>
<feature type="region of interest" description="Disordered" evidence="1">
    <location>
        <begin position="1"/>
        <end position="20"/>
    </location>
</feature>
<feature type="compositionally biased region" description="Basic and acidic residues" evidence="1">
    <location>
        <begin position="72"/>
        <end position="82"/>
    </location>
</feature>
<feature type="compositionally biased region" description="Polar residues" evidence="1">
    <location>
        <begin position="1"/>
        <end position="11"/>
    </location>
</feature>
<reference evidence="2" key="1">
    <citation type="journal article" date="2021" name="Front. Plant Sci.">
        <title>Chromosome-Scale Genome Assembly for Chinese Sour Jujube and Insights Into Its Genome Evolution and Domestication Signature.</title>
        <authorList>
            <person name="Shen L.-Y."/>
            <person name="Luo H."/>
            <person name="Wang X.-L."/>
            <person name="Wang X.-M."/>
            <person name="Qiu X.-J."/>
            <person name="Liu H."/>
            <person name="Zhou S.-S."/>
            <person name="Jia K.-H."/>
            <person name="Nie S."/>
            <person name="Bao Y.-T."/>
            <person name="Zhang R.-G."/>
            <person name="Yun Q.-Z."/>
            <person name="Chai Y.-H."/>
            <person name="Lu J.-Y."/>
            <person name="Li Y."/>
            <person name="Zhao S.-W."/>
            <person name="Mao J.-F."/>
            <person name="Jia S.-G."/>
            <person name="Mao Y.-M."/>
        </authorList>
    </citation>
    <scope>NUCLEOTIDE SEQUENCE</scope>
    <source>
        <strain evidence="2">AT0</strain>
        <tissue evidence="2">Leaf</tissue>
    </source>
</reference>
<evidence type="ECO:0000313" key="3">
    <source>
        <dbReference type="Proteomes" id="UP000813462"/>
    </source>
</evidence>
<feature type="region of interest" description="Disordered" evidence="1">
    <location>
        <begin position="193"/>
        <end position="259"/>
    </location>
</feature>
<feature type="compositionally biased region" description="Polar residues" evidence="1">
    <location>
        <begin position="210"/>
        <end position="220"/>
    </location>
</feature>
<accession>A0A978V574</accession>
<dbReference type="PANTHER" id="PTHR37234">
    <property type="entry name" value="OS03G0319200 PROTEIN"/>
    <property type="match status" value="1"/>
</dbReference>
<dbReference type="Proteomes" id="UP000813462">
    <property type="component" value="Unassembled WGS sequence"/>
</dbReference>
<gene>
    <name evidence="2" type="ORF">FEM48_Zijuj07G0145900</name>
</gene>
<dbReference type="EMBL" id="JAEACU010000007">
    <property type="protein sequence ID" value="KAH7522507.1"/>
    <property type="molecule type" value="Genomic_DNA"/>
</dbReference>
<evidence type="ECO:0000256" key="1">
    <source>
        <dbReference type="SAM" id="MobiDB-lite"/>
    </source>
</evidence>